<keyword evidence="2" id="KW-0812">Transmembrane</keyword>
<keyword evidence="2" id="KW-0472">Membrane</keyword>
<evidence type="ECO:0000313" key="3">
    <source>
        <dbReference type="EMBL" id="OYD06239.1"/>
    </source>
</evidence>
<name>A0A235B2Q0_9BACL</name>
<gene>
    <name evidence="3" type="ORF">CHM34_17415</name>
</gene>
<feature type="transmembrane region" description="Helical" evidence="2">
    <location>
        <begin position="6"/>
        <end position="24"/>
    </location>
</feature>
<dbReference type="AlphaFoldDB" id="A0A235B2Q0"/>
<feature type="compositionally biased region" description="Basic residues" evidence="1">
    <location>
        <begin position="39"/>
        <end position="49"/>
    </location>
</feature>
<keyword evidence="4" id="KW-1185">Reference proteome</keyword>
<sequence>MNLLETIVIGFVAFNVVYFTLRFIKEQRELPRYRPASSTKRKNQRKWHKPGLNSSFSVYNSFPNGSRTHFIDR</sequence>
<reference evidence="3 4" key="1">
    <citation type="submission" date="2017-07" db="EMBL/GenBank/DDBJ databases">
        <title>The genome sequence of Paludifilum halophilum highlights mechanisms for microbial adaptation to high salt environemnts.</title>
        <authorList>
            <person name="Belbahri L."/>
        </authorList>
    </citation>
    <scope>NUCLEOTIDE SEQUENCE [LARGE SCALE GENOMIC DNA]</scope>
    <source>
        <strain evidence="3 4">DSM 102817</strain>
    </source>
</reference>
<organism evidence="3 4">
    <name type="scientific">Paludifilum halophilum</name>
    <dbReference type="NCBI Taxonomy" id="1642702"/>
    <lineage>
        <taxon>Bacteria</taxon>
        <taxon>Bacillati</taxon>
        <taxon>Bacillota</taxon>
        <taxon>Bacilli</taxon>
        <taxon>Bacillales</taxon>
        <taxon>Thermoactinomycetaceae</taxon>
        <taxon>Paludifilum</taxon>
    </lineage>
</organism>
<dbReference type="EMBL" id="NOWF01000015">
    <property type="protein sequence ID" value="OYD06239.1"/>
    <property type="molecule type" value="Genomic_DNA"/>
</dbReference>
<dbReference type="Proteomes" id="UP000215459">
    <property type="component" value="Unassembled WGS sequence"/>
</dbReference>
<comment type="caution">
    <text evidence="3">The sequence shown here is derived from an EMBL/GenBank/DDBJ whole genome shotgun (WGS) entry which is preliminary data.</text>
</comment>
<feature type="region of interest" description="Disordered" evidence="1">
    <location>
        <begin position="32"/>
        <end position="73"/>
    </location>
</feature>
<feature type="compositionally biased region" description="Polar residues" evidence="1">
    <location>
        <begin position="52"/>
        <end position="67"/>
    </location>
</feature>
<accession>A0A235B2Q0</accession>
<dbReference type="RefSeq" id="WP_094265895.1">
    <property type="nucleotide sequence ID" value="NZ_NOWF01000015.1"/>
</dbReference>
<keyword evidence="2" id="KW-1133">Transmembrane helix</keyword>
<evidence type="ECO:0000256" key="1">
    <source>
        <dbReference type="SAM" id="MobiDB-lite"/>
    </source>
</evidence>
<protein>
    <submittedName>
        <fullName evidence="3">Uncharacterized protein</fullName>
    </submittedName>
</protein>
<evidence type="ECO:0000313" key="4">
    <source>
        <dbReference type="Proteomes" id="UP000215459"/>
    </source>
</evidence>
<proteinExistence type="predicted"/>
<evidence type="ECO:0000256" key="2">
    <source>
        <dbReference type="SAM" id="Phobius"/>
    </source>
</evidence>